<dbReference type="InterPro" id="IPR036028">
    <property type="entry name" value="SH3-like_dom_sf"/>
</dbReference>
<organism evidence="4 5">
    <name type="scientific">Gasterosteus aculeatus aculeatus</name>
    <name type="common">three-spined stickleback</name>
    <dbReference type="NCBI Taxonomy" id="481459"/>
    <lineage>
        <taxon>Eukaryota</taxon>
        <taxon>Metazoa</taxon>
        <taxon>Chordata</taxon>
        <taxon>Craniata</taxon>
        <taxon>Vertebrata</taxon>
        <taxon>Euteleostomi</taxon>
        <taxon>Actinopterygii</taxon>
        <taxon>Neopterygii</taxon>
        <taxon>Teleostei</taxon>
        <taxon>Neoteleostei</taxon>
        <taxon>Acanthomorphata</taxon>
        <taxon>Eupercaria</taxon>
        <taxon>Perciformes</taxon>
        <taxon>Cottioidei</taxon>
        <taxon>Gasterosteales</taxon>
        <taxon>Gasterosteidae</taxon>
        <taxon>Gasterosteus</taxon>
    </lineage>
</organism>
<evidence type="ECO:0000313" key="4">
    <source>
        <dbReference type="Ensembl" id="ENSGACP00000032415.1"/>
    </source>
</evidence>
<keyword evidence="1 2" id="KW-0728">SH3 domain</keyword>
<dbReference type="SMART" id="SM00326">
    <property type="entry name" value="SH3"/>
    <property type="match status" value="1"/>
</dbReference>
<dbReference type="Proteomes" id="UP000007635">
    <property type="component" value="Chromosome VII"/>
</dbReference>
<dbReference type="SMART" id="SM00028">
    <property type="entry name" value="TPR"/>
    <property type="match status" value="5"/>
</dbReference>
<reference evidence="4" key="3">
    <citation type="submission" date="2025-09" db="UniProtKB">
        <authorList>
            <consortium name="Ensembl"/>
        </authorList>
    </citation>
    <scope>IDENTIFICATION</scope>
</reference>
<accession>A0AAQ4P0L4</accession>
<dbReference type="SUPFAM" id="SSF50044">
    <property type="entry name" value="SH3-domain"/>
    <property type="match status" value="1"/>
</dbReference>
<sequence length="1180" mass="132420">MSARSDRAGGYRGKMSADGLQHRQVAEKTNGHSRKVHGFTRDSSCLRRTVSTCEEKVPAALPLLLDVVWGPERLPADRDSQEMLRGKLRNLQADSTEVNALFTELSTHLISIDSEEKVIYVTFKTFEEIWKFTTYYSIGFLGHCIENLLWDQKFWLSSLEEDIEIKVSVQEDTLHLIYKGILMQEGTKEFSSGSCLATAGYDAEGPDELSVAPGDRIVIVGILVSCCDWFTARKEATGEVGLVKTSLVKPSTDIHNSSSKSQTQQTDLKTNIQRFLDQGQKSLPPSIVTMNGTLEDTDLNSEAKKPSPPCFIVHPVVEGDNNTEIFILLFAFLEGRDYKIEFGPLYGLNSELLASSTFTGHSEEDELIAFLGVARETARKKRLLWSQTRLCFLLGKLCAGRSKFSQARVYFEEALSVPREGFADLRLLASIYSNLVAIYLLQKNTESFFAMTERLVALLFGTPDCLECLVDNSALKYILKKAILSHNGMAEARACYLLAKHHWTHAEGVRVVPYLERLLVLCTETQRTWGISTSHEYLALGRLYSELGLPHLSVSSARRASQHPSATLTNCLSSMALLLNNVNRLNGITEQEVTLPPQMAPYLHQALSSKKVQGGGSDQQHVLSHQLTVSLCQLFCKHRMVGHAISHIHTLIDSNRLPQRLPISVPERNGTLIWLAWLHIDNKQPDVALDILDSVLASMPEHCTTLQEGVVLNMRGVAFRCMGDLCKAAQSYEAAVDVCQEYEDIPNWAVAQANLGLLCLKARAKDLAQRHLTQAVQLFSELDGEGHESNFITVLLELGQHYVKQHQLDFGKGCYEWALLLAINANLLDCQLTATRHLYHLYGCENPDQAQCIIYSQHHVQLLRQTGDRGQEGEALEAISQLYLSLGTERAYRAALDATKTSLGIFIDLGQREKEAYGWLQAGKIYHLVDQTELVDLYVQVAQDVALSTGDTGFILKLLEAAGDIFFNSSQDRDKAITFYRDRALPIAVKSSNVRSRLRLCNKLTELMLSLKLYGEAMEFAQTSLDISKTLGECLNERVACHRLASLYHCLDQYELAEHYYLKTLTLCPTPLLFDEETLYYVRVYQTLGDIIFYDLKDPFDASGYYHLALAAAMDLGNKKAQLQLCTRLATIYHNFLIDRELSLFFYQKARAFAAELNVRRINISPDQLNSSTSQYETTK</sequence>
<dbReference type="InterPro" id="IPR042772">
    <property type="entry name" value="SH3TC1/SH3TC2"/>
</dbReference>
<dbReference type="GeneTree" id="ENSGT00530000063812"/>
<feature type="domain" description="SH3" evidence="3">
    <location>
        <begin position="190"/>
        <end position="253"/>
    </location>
</feature>
<protein>
    <submittedName>
        <fullName evidence="4">SH3 domain and tetratricopeptide repeats 1</fullName>
    </submittedName>
</protein>
<keyword evidence="5" id="KW-1185">Reference proteome</keyword>
<dbReference type="SUPFAM" id="SSF48452">
    <property type="entry name" value="TPR-like"/>
    <property type="match status" value="3"/>
</dbReference>
<dbReference type="PROSITE" id="PS50002">
    <property type="entry name" value="SH3"/>
    <property type="match status" value="1"/>
</dbReference>
<reference evidence="4 5" key="1">
    <citation type="journal article" date="2021" name="G3 (Bethesda)">
        <title>Improved contiguity of the threespine stickleback genome using long-read sequencing.</title>
        <authorList>
            <person name="Nath S."/>
            <person name="Shaw D.E."/>
            <person name="White M.A."/>
        </authorList>
    </citation>
    <scope>NUCLEOTIDE SEQUENCE [LARGE SCALE GENOMIC DNA]</scope>
    <source>
        <strain evidence="4 5">Lake Benthic</strain>
    </source>
</reference>
<name>A0AAQ4P0L4_GASAC</name>
<dbReference type="InterPro" id="IPR019734">
    <property type="entry name" value="TPR_rpt"/>
</dbReference>
<reference evidence="4" key="2">
    <citation type="submission" date="2025-08" db="UniProtKB">
        <authorList>
            <consortium name="Ensembl"/>
        </authorList>
    </citation>
    <scope>IDENTIFICATION</scope>
</reference>
<dbReference type="InterPro" id="IPR011990">
    <property type="entry name" value="TPR-like_helical_dom_sf"/>
</dbReference>
<dbReference type="Gene3D" id="1.25.40.10">
    <property type="entry name" value="Tetratricopeptide repeat domain"/>
    <property type="match status" value="3"/>
</dbReference>
<dbReference type="PANTHER" id="PTHR22647:SF3">
    <property type="entry name" value="SH3 DOMAIN AND TETRATRICOPEPTIDE REPEAT-CONTAINING PROTEIN 1"/>
    <property type="match status" value="1"/>
</dbReference>
<evidence type="ECO:0000313" key="5">
    <source>
        <dbReference type="Proteomes" id="UP000007635"/>
    </source>
</evidence>
<dbReference type="PANTHER" id="PTHR22647">
    <property type="entry name" value="SH3 DOMAIN AND TETRATRICOPEPTIDE REPEATS CONTAINING PROTEIN"/>
    <property type="match status" value="1"/>
</dbReference>
<evidence type="ECO:0000256" key="2">
    <source>
        <dbReference type="PROSITE-ProRule" id="PRU00192"/>
    </source>
</evidence>
<dbReference type="Pfam" id="PF00018">
    <property type="entry name" value="SH3_1"/>
    <property type="match status" value="1"/>
</dbReference>
<proteinExistence type="predicted"/>
<dbReference type="AlphaFoldDB" id="A0AAQ4P0L4"/>
<dbReference type="Ensembl" id="ENSGACT00000072327.1">
    <property type="protein sequence ID" value="ENSGACP00000032415.1"/>
    <property type="gene ID" value="ENSGACG00000000770.2"/>
</dbReference>
<dbReference type="InterPro" id="IPR001452">
    <property type="entry name" value="SH3_domain"/>
</dbReference>
<evidence type="ECO:0000259" key="3">
    <source>
        <dbReference type="PROSITE" id="PS50002"/>
    </source>
</evidence>
<evidence type="ECO:0000256" key="1">
    <source>
        <dbReference type="ARBA" id="ARBA00022443"/>
    </source>
</evidence>
<dbReference type="Pfam" id="PF13181">
    <property type="entry name" value="TPR_8"/>
    <property type="match status" value="1"/>
</dbReference>
<dbReference type="Gene3D" id="2.30.30.40">
    <property type="entry name" value="SH3 Domains"/>
    <property type="match status" value="1"/>
</dbReference>